<dbReference type="InterPro" id="IPR020422">
    <property type="entry name" value="TYR_PHOSPHATASE_DUAL_dom"/>
</dbReference>
<dbReference type="InterPro" id="IPR000387">
    <property type="entry name" value="Tyr_Pase_dom"/>
</dbReference>
<dbReference type="Proteomes" id="UP000326759">
    <property type="component" value="Unassembled WGS sequence"/>
</dbReference>
<accession>A0A5N5TL76</accession>
<comment type="catalytic activity">
    <reaction evidence="6">
        <text>O-phospho-L-threonyl-[protein] + H2O = L-threonyl-[protein] + phosphate</text>
        <dbReference type="Rhea" id="RHEA:47004"/>
        <dbReference type="Rhea" id="RHEA-COMP:11060"/>
        <dbReference type="Rhea" id="RHEA-COMP:11605"/>
        <dbReference type="ChEBI" id="CHEBI:15377"/>
        <dbReference type="ChEBI" id="CHEBI:30013"/>
        <dbReference type="ChEBI" id="CHEBI:43474"/>
        <dbReference type="ChEBI" id="CHEBI:61977"/>
        <dbReference type="EC" id="3.1.3.16"/>
    </reaction>
</comment>
<dbReference type="EMBL" id="SEYY01000585">
    <property type="protein sequence ID" value="KAB7506927.1"/>
    <property type="molecule type" value="Genomic_DNA"/>
</dbReference>
<proteinExistence type="inferred from homology"/>
<evidence type="ECO:0000256" key="3">
    <source>
        <dbReference type="ARBA" id="ARBA00022801"/>
    </source>
</evidence>
<evidence type="ECO:0000256" key="2">
    <source>
        <dbReference type="ARBA" id="ARBA00013081"/>
    </source>
</evidence>
<name>A0A5N5TL76_9CRUS</name>
<evidence type="ECO:0000313" key="10">
    <source>
        <dbReference type="EMBL" id="KAB7506927.1"/>
    </source>
</evidence>
<gene>
    <name evidence="10" type="primary">Dusp3</name>
    <name evidence="10" type="ORF">Anas_00644</name>
</gene>
<feature type="domain" description="Tyrosine specific protein phosphatases" evidence="9">
    <location>
        <begin position="61"/>
        <end position="116"/>
    </location>
</feature>
<evidence type="ECO:0000256" key="6">
    <source>
        <dbReference type="ARBA" id="ARBA00048336"/>
    </source>
</evidence>
<dbReference type="InterPro" id="IPR000340">
    <property type="entry name" value="Dual-sp_phosphatase_cat-dom"/>
</dbReference>
<dbReference type="GO" id="GO:0005737">
    <property type="term" value="C:cytoplasm"/>
    <property type="evidence" value="ECO:0007669"/>
    <property type="project" value="TreeGrafter"/>
</dbReference>
<dbReference type="PANTHER" id="PTHR45682">
    <property type="entry name" value="AGAP008228-PA"/>
    <property type="match status" value="1"/>
</dbReference>
<comment type="similarity">
    <text evidence="1">Belongs to the protein-tyrosine phosphatase family. Non-receptor class dual specificity subfamily.</text>
</comment>
<evidence type="ECO:0000256" key="7">
    <source>
        <dbReference type="PIRSR" id="PIRSR620405-1"/>
    </source>
</evidence>
<dbReference type="PANTHER" id="PTHR45682:SF1">
    <property type="entry name" value="DUAL SPECIFICITY PROTEIN PHOSPHATASE 3"/>
    <property type="match status" value="1"/>
</dbReference>
<evidence type="ECO:0000259" key="8">
    <source>
        <dbReference type="PROSITE" id="PS50054"/>
    </source>
</evidence>
<feature type="non-terminal residue" evidence="10">
    <location>
        <position position="1"/>
    </location>
</feature>
<dbReference type="InterPro" id="IPR020405">
    <property type="entry name" value="Atypical_DUSP_subfamA"/>
</dbReference>
<comment type="catalytic activity">
    <reaction evidence="5">
        <text>O-phospho-L-seryl-[protein] + H2O = L-seryl-[protein] + phosphate</text>
        <dbReference type="Rhea" id="RHEA:20629"/>
        <dbReference type="Rhea" id="RHEA-COMP:9863"/>
        <dbReference type="Rhea" id="RHEA-COMP:11604"/>
        <dbReference type="ChEBI" id="CHEBI:15377"/>
        <dbReference type="ChEBI" id="CHEBI:29999"/>
        <dbReference type="ChEBI" id="CHEBI:43474"/>
        <dbReference type="ChEBI" id="CHEBI:83421"/>
        <dbReference type="EC" id="3.1.3.16"/>
    </reaction>
</comment>
<dbReference type="PROSITE" id="PS50056">
    <property type="entry name" value="TYR_PHOSPHATASE_2"/>
    <property type="match status" value="1"/>
</dbReference>
<dbReference type="AlphaFoldDB" id="A0A5N5TL76"/>
<dbReference type="EC" id="3.1.3.16" evidence="2"/>
<dbReference type="GO" id="GO:0033549">
    <property type="term" value="F:MAP kinase phosphatase activity"/>
    <property type="evidence" value="ECO:0007669"/>
    <property type="project" value="TreeGrafter"/>
</dbReference>
<evidence type="ECO:0000256" key="4">
    <source>
        <dbReference type="ARBA" id="ARBA00022912"/>
    </source>
</evidence>
<evidence type="ECO:0000313" key="11">
    <source>
        <dbReference type="Proteomes" id="UP000326759"/>
    </source>
</evidence>
<keyword evidence="11" id="KW-1185">Reference proteome</keyword>
<feature type="active site" description="Phosphocysteine intermediate" evidence="7">
    <location>
        <position position="85"/>
    </location>
</feature>
<keyword evidence="4" id="KW-0904">Protein phosphatase</keyword>
<dbReference type="Pfam" id="PF00782">
    <property type="entry name" value="DSPc"/>
    <property type="match status" value="1"/>
</dbReference>
<dbReference type="SMART" id="SM00195">
    <property type="entry name" value="DSPc"/>
    <property type="match status" value="1"/>
</dbReference>
<dbReference type="OrthoDB" id="253091at2759"/>
<evidence type="ECO:0000256" key="1">
    <source>
        <dbReference type="ARBA" id="ARBA00008601"/>
    </source>
</evidence>
<dbReference type="GO" id="GO:0008138">
    <property type="term" value="F:protein tyrosine/serine/threonine phosphatase activity"/>
    <property type="evidence" value="ECO:0007669"/>
    <property type="project" value="InterPro"/>
</dbReference>
<dbReference type="SUPFAM" id="SSF52799">
    <property type="entry name" value="(Phosphotyrosine protein) phosphatases II"/>
    <property type="match status" value="1"/>
</dbReference>
<evidence type="ECO:0000256" key="5">
    <source>
        <dbReference type="ARBA" id="ARBA00047761"/>
    </source>
</evidence>
<dbReference type="PROSITE" id="PS50054">
    <property type="entry name" value="TYR_PHOSPHATASE_DUAL"/>
    <property type="match status" value="1"/>
</dbReference>
<feature type="domain" description="Tyrosine-protein phosphatase" evidence="8">
    <location>
        <begin position="1"/>
        <end position="128"/>
    </location>
</feature>
<dbReference type="Gene3D" id="3.90.190.10">
    <property type="entry name" value="Protein tyrosine phosphatase superfamily"/>
    <property type="match status" value="1"/>
</dbReference>
<dbReference type="InterPro" id="IPR016130">
    <property type="entry name" value="Tyr_Pase_AS"/>
</dbReference>
<evidence type="ECO:0000259" key="9">
    <source>
        <dbReference type="PROSITE" id="PS50056"/>
    </source>
</evidence>
<reference evidence="10 11" key="1">
    <citation type="journal article" date="2019" name="PLoS Biol.">
        <title>Sex chromosomes control vertical transmission of feminizing Wolbachia symbionts in an isopod.</title>
        <authorList>
            <person name="Becking T."/>
            <person name="Chebbi M.A."/>
            <person name="Giraud I."/>
            <person name="Moumen B."/>
            <person name="Laverre T."/>
            <person name="Caubet Y."/>
            <person name="Peccoud J."/>
            <person name="Gilbert C."/>
            <person name="Cordaux R."/>
        </authorList>
    </citation>
    <scope>NUCLEOTIDE SEQUENCE [LARGE SCALE GENOMIC DNA]</scope>
    <source>
        <strain evidence="10">ANa2</strain>
        <tissue evidence="10">Whole body excluding digestive tract and cuticle</tissue>
    </source>
</reference>
<dbReference type="InterPro" id="IPR029021">
    <property type="entry name" value="Prot-tyrosine_phosphatase-like"/>
</dbReference>
<dbReference type="PROSITE" id="PS00383">
    <property type="entry name" value="TYR_PHOSPHATASE_1"/>
    <property type="match status" value="1"/>
</dbReference>
<organism evidence="10 11">
    <name type="scientific">Armadillidium nasatum</name>
    <dbReference type="NCBI Taxonomy" id="96803"/>
    <lineage>
        <taxon>Eukaryota</taxon>
        <taxon>Metazoa</taxon>
        <taxon>Ecdysozoa</taxon>
        <taxon>Arthropoda</taxon>
        <taxon>Crustacea</taxon>
        <taxon>Multicrustacea</taxon>
        <taxon>Malacostraca</taxon>
        <taxon>Eumalacostraca</taxon>
        <taxon>Peracarida</taxon>
        <taxon>Isopoda</taxon>
        <taxon>Oniscidea</taxon>
        <taxon>Crinocheta</taxon>
        <taxon>Armadillidiidae</taxon>
        <taxon>Armadillidium</taxon>
    </lineage>
</organism>
<comment type="caution">
    <text evidence="10">The sequence shown here is derived from an EMBL/GenBank/DDBJ whole genome shotgun (WGS) entry which is preliminary data.</text>
</comment>
<protein>
    <recommendedName>
        <fullName evidence="2">protein-serine/threonine phosphatase</fullName>
        <ecNumber evidence="2">3.1.3.16</ecNumber>
    </recommendedName>
</protein>
<dbReference type="GO" id="GO:0043409">
    <property type="term" value="P:negative regulation of MAPK cascade"/>
    <property type="evidence" value="ECO:0007669"/>
    <property type="project" value="TreeGrafter"/>
</dbReference>
<keyword evidence="3" id="KW-0378">Hydrolase</keyword>
<dbReference type="GO" id="GO:0004722">
    <property type="term" value="F:protein serine/threonine phosphatase activity"/>
    <property type="evidence" value="ECO:0007669"/>
    <property type="project" value="UniProtKB-EC"/>
</dbReference>
<sequence>STALSTCLLKELKVTHVLNAAYGKNDEYYGGFVNTSFSNYEHAGIKFMGIPALDTPSFYLRSYFRQAADFIEEALKSRGKVLIHCQCGISRSATLIAAYLMLKKGMDAQEALSTIRYAPWVFFLFVCL</sequence>